<protein>
    <submittedName>
        <fullName evidence="2">Acryloyl-CoA reductase</fullName>
        <ecNumber evidence="2">1.3.1.95</ecNumber>
    </submittedName>
</protein>
<dbReference type="InterPro" id="IPR014188">
    <property type="entry name" value="Acrylyl-CoA_reductase_AcuI"/>
</dbReference>
<dbReference type="SMART" id="SM00829">
    <property type="entry name" value="PKS_ER"/>
    <property type="match status" value="1"/>
</dbReference>
<evidence type="ECO:0000313" key="2">
    <source>
        <dbReference type="EMBL" id="NYS48586.1"/>
    </source>
</evidence>
<name>A0A7Z0LBY4_9STRE</name>
<dbReference type="PANTHER" id="PTHR43677">
    <property type="entry name" value="SHORT-CHAIN DEHYDROGENASE/REDUCTASE"/>
    <property type="match status" value="1"/>
</dbReference>
<dbReference type="GO" id="GO:0043957">
    <property type="term" value="F:acryloyl-CoA reductase (NADPH) activity"/>
    <property type="evidence" value="ECO:0007669"/>
    <property type="project" value="TreeGrafter"/>
</dbReference>
<comment type="caution">
    <text evidence="2">The sequence shown here is derived from an EMBL/GenBank/DDBJ whole genome shotgun (WGS) entry which is preliminary data.</text>
</comment>
<evidence type="ECO:0000259" key="1">
    <source>
        <dbReference type="SMART" id="SM00829"/>
    </source>
</evidence>
<dbReference type="PANTHER" id="PTHR43677:SF1">
    <property type="entry name" value="ACRYLYL-COA REDUCTASE ACUI-RELATED"/>
    <property type="match status" value="1"/>
</dbReference>
<dbReference type="AlphaFoldDB" id="A0A7Z0LBY4"/>
<feature type="domain" description="Enoyl reductase (ER)" evidence="1">
    <location>
        <begin position="10"/>
        <end position="323"/>
    </location>
</feature>
<dbReference type="GO" id="GO:0043958">
    <property type="term" value="F:acryloyl-CoA reductase (NADH) activity"/>
    <property type="evidence" value="ECO:0007669"/>
    <property type="project" value="UniProtKB-EC"/>
</dbReference>
<dbReference type="SUPFAM" id="SSF50129">
    <property type="entry name" value="GroES-like"/>
    <property type="match status" value="1"/>
</dbReference>
<dbReference type="Proteomes" id="UP000563349">
    <property type="component" value="Unassembled WGS sequence"/>
</dbReference>
<dbReference type="CDD" id="cd05280">
    <property type="entry name" value="MDR_yhdh_yhfp"/>
    <property type="match status" value="1"/>
</dbReference>
<dbReference type="Pfam" id="PF08240">
    <property type="entry name" value="ADH_N"/>
    <property type="match status" value="1"/>
</dbReference>
<gene>
    <name evidence="2" type="ORF">HZY93_01130</name>
</gene>
<dbReference type="InterPro" id="IPR051397">
    <property type="entry name" value="Zn-ADH-like_protein"/>
</dbReference>
<dbReference type="InterPro" id="IPR013154">
    <property type="entry name" value="ADH-like_N"/>
</dbReference>
<organism evidence="2 3">
    <name type="scientific">Streptococcus danieliae</name>
    <dbReference type="NCBI Taxonomy" id="747656"/>
    <lineage>
        <taxon>Bacteria</taxon>
        <taxon>Bacillati</taxon>
        <taxon>Bacillota</taxon>
        <taxon>Bacilli</taxon>
        <taxon>Lactobacillales</taxon>
        <taxon>Streptococcaceae</taxon>
        <taxon>Streptococcus</taxon>
    </lineage>
</organism>
<sequence>MENCKALVVEAPGKINLKTIALDELGFGDVLVKIAYSSVNYKDMLALEPEGRVLRTYPIIPGIDLSGWVVESSTPLFSTGQEVLVTGYDLGVAHPGGFAEYARLPADWLVPLPAGLSLKEAMILGTAGVTAALSLWELEQAGMTPETIPRILVTGASGGVGSLALQLLVKAGYQGIQALVRKPYQVPLVTALGASEVLLTSELAASGKPLERQEFDYVLDTVGGPVLSQILPKVAYGGAVTTCGNAGGLKLETTVLPFILRGIRLIGIDSVAIDFEKRTKIWSLLAQEWRLGGEEFVQVIGLEEVTETAQKLKAGQHLGRTIVAIS</sequence>
<dbReference type="SUPFAM" id="SSF51735">
    <property type="entry name" value="NAD(P)-binding Rossmann-fold domains"/>
    <property type="match status" value="1"/>
</dbReference>
<proteinExistence type="predicted"/>
<dbReference type="Pfam" id="PF00107">
    <property type="entry name" value="ADH_zinc_N"/>
    <property type="match status" value="1"/>
</dbReference>
<evidence type="ECO:0000313" key="3">
    <source>
        <dbReference type="Proteomes" id="UP000563349"/>
    </source>
</evidence>
<reference evidence="2 3" key="1">
    <citation type="submission" date="2020-07" db="EMBL/GenBank/DDBJ databases">
        <title>MOT database genomes.</title>
        <authorList>
            <person name="Joseph S."/>
            <person name="Aduse-Opoku J."/>
            <person name="Hashim A."/>
            <person name="Wade W."/>
            <person name="Curtis M."/>
        </authorList>
    </citation>
    <scope>NUCLEOTIDE SEQUENCE [LARGE SCALE GENOMIC DNA]</scope>
    <source>
        <strain evidence="2 3">CCW311</strain>
    </source>
</reference>
<dbReference type="Gene3D" id="3.40.50.720">
    <property type="entry name" value="NAD(P)-binding Rossmann-like Domain"/>
    <property type="match status" value="1"/>
</dbReference>
<dbReference type="EC" id="1.3.1.95" evidence="2"/>
<dbReference type="InterPro" id="IPR020843">
    <property type="entry name" value="ER"/>
</dbReference>
<dbReference type="NCBIfam" id="TIGR02823">
    <property type="entry name" value="oxido_YhdH"/>
    <property type="match status" value="1"/>
</dbReference>
<dbReference type="InterPro" id="IPR011032">
    <property type="entry name" value="GroES-like_sf"/>
</dbReference>
<dbReference type="InterPro" id="IPR013149">
    <property type="entry name" value="ADH-like_C"/>
</dbReference>
<dbReference type="EMBL" id="JACBYG010000008">
    <property type="protein sequence ID" value="NYS48586.1"/>
    <property type="molecule type" value="Genomic_DNA"/>
</dbReference>
<keyword evidence="2" id="KW-0560">Oxidoreductase</keyword>
<dbReference type="RefSeq" id="WP_179923290.1">
    <property type="nucleotide sequence ID" value="NZ_CP128228.1"/>
</dbReference>
<keyword evidence="3" id="KW-1185">Reference proteome</keyword>
<dbReference type="Gene3D" id="3.90.180.10">
    <property type="entry name" value="Medium-chain alcohol dehydrogenases, catalytic domain"/>
    <property type="match status" value="1"/>
</dbReference>
<dbReference type="InterPro" id="IPR036291">
    <property type="entry name" value="NAD(P)-bd_dom_sf"/>
</dbReference>
<accession>A0A7Z0LBY4</accession>